<reference evidence="1 2" key="1">
    <citation type="submission" date="2023-09" db="EMBL/GenBank/DDBJ databases">
        <title>Genomes of two closely related lineages of the louse Polyplax serrata with different host specificities.</title>
        <authorList>
            <person name="Martinu J."/>
            <person name="Tarabai H."/>
            <person name="Stefka J."/>
            <person name="Hypsa V."/>
        </authorList>
    </citation>
    <scope>NUCLEOTIDE SEQUENCE [LARGE SCALE GENOMIC DNA]</scope>
    <source>
        <strain evidence="1">98ZLc_SE</strain>
    </source>
</reference>
<organism evidence="1 2">
    <name type="scientific">Polyplax serrata</name>
    <name type="common">Common mouse louse</name>
    <dbReference type="NCBI Taxonomy" id="468196"/>
    <lineage>
        <taxon>Eukaryota</taxon>
        <taxon>Metazoa</taxon>
        <taxon>Ecdysozoa</taxon>
        <taxon>Arthropoda</taxon>
        <taxon>Hexapoda</taxon>
        <taxon>Insecta</taxon>
        <taxon>Pterygota</taxon>
        <taxon>Neoptera</taxon>
        <taxon>Paraneoptera</taxon>
        <taxon>Psocodea</taxon>
        <taxon>Troctomorpha</taxon>
        <taxon>Phthiraptera</taxon>
        <taxon>Anoplura</taxon>
        <taxon>Polyplacidae</taxon>
        <taxon>Polyplax</taxon>
    </lineage>
</organism>
<dbReference type="Proteomes" id="UP001359485">
    <property type="component" value="Unassembled WGS sequence"/>
</dbReference>
<sequence length="67" mass="7765">MAGKSLGAAWLSWQQRGEPVSERVRERPGIASCPYERRWTERAEEVKVRNLLWLSHHQSNQKGSDFA</sequence>
<proteinExistence type="predicted"/>
<accession>A0ABR1B603</accession>
<keyword evidence="2" id="KW-1185">Reference proteome</keyword>
<gene>
    <name evidence="1" type="ORF">RUM44_000661</name>
</gene>
<protein>
    <submittedName>
        <fullName evidence="1">Uncharacterized protein</fullName>
    </submittedName>
</protein>
<evidence type="ECO:0000313" key="2">
    <source>
        <dbReference type="Proteomes" id="UP001359485"/>
    </source>
</evidence>
<comment type="caution">
    <text evidence="1">The sequence shown here is derived from an EMBL/GenBank/DDBJ whole genome shotgun (WGS) entry which is preliminary data.</text>
</comment>
<name>A0ABR1B603_POLSC</name>
<dbReference type="EMBL" id="JAWJWF010000003">
    <property type="protein sequence ID" value="KAK6635410.1"/>
    <property type="molecule type" value="Genomic_DNA"/>
</dbReference>
<evidence type="ECO:0000313" key="1">
    <source>
        <dbReference type="EMBL" id="KAK6635410.1"/>
    </source>
</evidence>